<evidence type="ECO:0000313" key="11">
    <source>
        <dbReference type="Proteomes" id="UP001163821"/>
    </source>
</evidence>
<evidence type="ECO:0000256" key="4">
    <source>
        <dbReference type="ARBA" id="ARBA00012541"/>
    </source>
</evidence>
<dbReference type="PANTHER" id="PTHR43651:SF3">
    <property type="entry name" value="1,4-ALPHA-GLUCAN-BRANCHING ENZYME"/>
    <property type="match status" value="1"/>
</dbReference>
<dbReference type="GO" id="GO:0003844">
    <property type="term" value="F:1,4-alpha-glucan branching enzyme activity"/>
    <property type="evidence" value="ECO:0007669"/>
    <property type="project" value="UniProtKB-EC"/>
</dbReference>
<dbReference type="PIRSF" id="PIRSF000463">
    <property type="entry name" value="GlgB"/>
    <property type="match status" value="1"/>
</dbReference>
<name>A0AA41Y8B2_9BACT</name>
<dbReference type="InterPro" id="IPR013783">
    <property type="entry name" value="Ig-like_fold"/>
</dbReference>
<evidence type="ECO:0000256" key="6">
    <source>
        <dbReference type="ARBA" id="ARBA00022679"/>
    </source>
</evidence>
<dbReference type="SMART" id="SM00642">
    <property type="entry name" value="Aamy"/>
    <property type="match status" value="1"/>
</dbReference>
<dbReference type="AlphaFoldDB" id="A0AA41Y8B2"/>
<evidence type="ECO:0000259" key="9">
    <source>
        <dbReference type="SMART" id="SM00642"/>
    </source>
</evidence>
<keyword evidence="5" id="KW-0328">Glycosyltransferase</keyword>
<dbReference type="GO" id="GO:0005978">
    <property type="term" value="P:glycogen biosynthetic process"/>
    <property type="evidence" value="ECO:0007669"/>
    <property type="project" value="InterPro"/>
</dbReference>
<dbReference type="Pfam" id="PF00128">
    <property type="entry name" value="Alpha-amylase"/>
    <property type="match status" value="1"/>
</dbReference>
<dbReference type="InterPro" id="IPR004193">
    <property type="entry name" value="Glyco_hydro_13_N"/>
</dbReference>
<dbReference type="FunFam" id="3.20.20.80:FF:000001">
    <property type="entry name" value="1,4-alpha-glucan branching enzyme"/>
    <property type="match status" value="1"/>
</dbReference>
<evidence type="ECO:0000256" key="2">
    <source>
        <dbReference type="ARBA" id="ARBA00002953"/>
    </source>
</evidence>
<dbReference type="GO" id="GO:0043169">
    <property type="term" value="F:cation binding"/>
    <property type="evidence" value="ECO:0007669"/>
    <property type="project" value="InterPro"/>
</dbReference>
<dbReference type="InterPro" id="IPR013780">
    <property type="entry name" value="Glyco_hydro_b"/>
</dbReference>
<dbReference type="Gene3D" id="2.60.40.10">
    <property type="entry name" value="Immunoglobulins"/>
    <property type="match status" value="1"/>
</dbReference>
<dbReference type="EMBL" id="JAPAAF010000016">
    <property type="protein sequence ID" value="MCW0483401.1"/>
    <property type="molecule type" value="Genomic_DNA"/>
</dbReference>
<dbReference type="CDD" id="cd02854">
    <property type="entry name" value="E_set_GBE_euk_N"/>
    <property type="match status" value="1"/>
</dbReference>
<dbReference type="EC" id="2.4.1.18" evidence="4"/>
<keyword evidence="11" id="KW-1185">Reference proteome</keyword>
<dbReference type="Gene3D" id="3.20.20.80">
    <property type="entry name" value="Glycosidases"/>
    <property type="match status" value="1"/>
</dbReference>
<keyword evidence="6" id="KW-0808">Transferase</keyword>
<proteinExistence type="inferred from homology"/>
<sequence>MELPKLIQNDAWLEPYASIILSRHNAARQKEAELTQGRTLKDFSCGHLWFGLHKTDDGWVIRDWAPNATAIYLIGDFNQWKEEETYRLKAINNGNWELYLHENQLKHGDLYAFSMHWPGGNGKRIPAWANSVTQDEKTLIFNAQVWNPEKKHQWQHPEFNRGTEAPLIYESHIGMAGEEERVHTYNEFRENILPRIKEAGYNTVQIMAIPEHPYYGSFGYHVSSFFAPSSRFGTPDELKALIDAAHGMGLAVIIDLVHSHAVKNELEGLGKYDGTRYQFFHDGGRGEHPAWDSYCFNYGKNEVLHFLLSNIRYWLEEFKFDGYRFDGVTSMLYLDHGLGKAFTSYSDYFNPNVDDEAVSYFYLANKLIHEINPNALSIAEEMSGMPGLATSMDDGGLGFDYRMAMGVPDFWIKLIKEVADENWDMGQIFYELTSKRLDEKVVSYAESHDQALVGDKTIIFRLIDKEMYFSMRKDQPNLTVDRGIALHKMIRLATASSAGGAYLNFMGNEFGHPEWIDFPRLGNNWSYKHARRLWSIADNPDLRYHWLSDFDRTMMQWIRDAQLLEIPEVYHRFDNKPDQILAFQRGDYLIVFNFNPTRSFTGYGIPLEPSKYKVLFDTDESRFGGHDRIDRRMTYYTRPSAGLSSQHYLNLYLPARTGMVLKKEPFKRIR</sequence>
<dbReference type="Pfam" id="PF02806">
    <property type="entry name" value="Alpha-amylase_C"/>
    <property type="match status" value="1"/>
</dbReference>
<feature type="active site" description="Nucleophile" evidence="8">
    <location>
        <position position="326"/>
    </location>
</feature>
<comment type="caution">
    <text evidence="10">The sequence shown here is derived from an EMBL/GenBank/DDBJ whole genome shotgun (WGS) entry which is preliminary data.</text>
</comment>
<dbReference type="Pfam" id="PF02922">
    <property type="entry name" value="CBM_48"/>
    <property type="match status" value="1"/>
</dbReference>
<dbReference type="Gene3D" id="2.60.40.1180">
    <property type="entry name" value="Golgi alpha-mannosidase II"/>
    <property type="match status" value="1"/>
</dbReference>
<dbReference type="SUPFAM" id="SSF51011">
    <property type="entry name" value="Glycosyl hydrolase domain"/>
    <property type="match status" value="1"/>
</dbReference>
<evidence type="ECO:0000256" key="3">
    <source>
        <dbReference type="ARBA" id="ARBA00009000"/>
    </source>
</evidence>
<dbReference type="InterPro" id="IPR017853">
    <property type="entry name" value="GH"/>
</dbReference>
<dbReference type="InterPro" id="IPR006048">
    <property type="entry name" value="A-amylase/branching_C"/>
</dbReference>
<comment type="similarity">
    <text evidence="3">Belongs to the glycosyl hydrolase 13 family. GlgB subfamily.</text>
</comment>
<comment type="catalytic activity">
    <reaction evidence="1">
        <text>Transfers a segment of a (1-&gt;4)-alpha-D-glucan chain to a primary hydroxy group in a similar glucan chain.</text>
        <dbReference type="EC" id="2.4.1.18"/>
    </reaction>
</comment>
<dbReference type="GO" id="GO:0005737">
    <property type="term" value="C:cytoplasm"/>
    <property type="evidence" value="ECO:0007669"/>
    <property type="project" value="TreeGrafter"/>
</dbReference>
<dbReference type="InterPro" id="IPR014756">
    <property type="entry name" value="Ig_E-set"/>
</dbReference>
<organism evidence="10 11">
    <name type="scientific">Gaoshiqia sediminis</name>
    <dbReference type="NCBI Taxonomy" id="2986998"/>
    <lineage>
        <taxon>Bacteria</taxon>
        <taxon>Pseudomonadati</taxon>
        <taxon>Bacteroidota</taxon>
        <taxon>Bacteroidia</taxon>
        <taxon>Marinilabiliales</taxon>
        <taxon>Prolixibacteraceae</taxon>
        <taxon>Gaoshiqia</taxon>
    </lineage>
</organism>
<dbReference type="CDD" id="cd11321">
    <property type="entry name" value="AmyAc_bac_euk_BE"/>
    <property type="match status" value="1"/>
</dbReference>
<protein>
    <recommendedName>
        <fullName evidence="4">1,4-alpha-glucan branching enzyme</fullName>
        <ecNumber evidence="4">2.4.1.18</ecNumber>
    </recommendedName>
</protein>
<dbReference type="SUPFAM" id="SSF51445">
    <property type="entry name" value="(Trans)glycosidases"/>
    <property type="match status" value="1"/>
</dbReference>
<dbReference type="Proteomes" id="UP001163821">
    <property type="component" value="Unassembled WGS sequence"/>
</dbReference>
<dbReference type="InterPro" id="IPR037439">
    <property type="entry name" value="Branching_enzy"/>
</dbReference>
<evidence type="ECO:0000256" key="1">
    <source>
        <dbReference type="ARBA" id="ARBA00000826"/>
    </source>
</evidence>
<evidence type="ECO:0000256" key="7">
    <source>
        <dbReference type="ARBA" id="ARBA00023277"/>
    </source>
</evidence>
<evidence type="ECO:0000256" key="8">
    <source>
        <dbReference type="PIRSR" id="PIRSR000463-1"/>
    </source>
</evidence>
<dbReference type="RefSeq" id="WP_282592003.1">
    <property type="nucleotide sequence ID" value="NZ_JAPAAF010000016.1"/>
</dbReference>
<dbReference type="PANTHER" id="PTHR43651">
    <property type="entry name" value="1,4-ALPHA-GLUCAN-BRANCHING ENZYME"/>
    <property type="match status" value="1"/>
</dbReference>
<accession>A0AA41Y8B2</accession>
<dbReference type="GO" id="GO:0004553">
    <property type="term" value="F:hydrolase activity, hydrolyzing O-glycosyl compounds"/>
    <property type="evidence" value="ECO:0007669"/>
    <property type="project" value="InterPro"/>
</dbReference>
<feature type="domain" description="Glycosyl hydrolase family 13 catalytic" evidence="9">
    <location>
        <begin position="183"/>
        <end position="552"/>
    </location>
</feature>
<dbReference type="SUPFAM" id="SSF81296">
    <property type="entry name" value="E set domains"/>
    <property type="match status" value="1"/>
</dbReference>
<comment type="function">
    <text evidence="2">Catalyzes the formation of the alpha-1,6-glucosidic linkages in glycogen by scission of a 1,4-alpha-linked oligosaccharide from growing alpha-1,4-glucan chains and the subsequent attachment of the oligosaccharide to the alpha-1,6 position.</text>
</comment>
<dbReference type="InterPro" id="IPR006047">
    <property type="entry name" value="GH13_cat_dom"/>
</dbReference>
<dbReference type="FunFam" id="2.60.40.1180:FF:000050">
    <property type="entry name" value="1,4-alpha-glucan branching enzyme"/>
    <property type="match status" value="1"/>
</dbReference>
<evidence type="ECO:0000313" key="10">
    <source>
        <dbReference type="EMBL" id="MCW0483401.1"/>
    </source>
</evidence>
<evidence type="ECO:0000256" key="5">
    <source>
        <dbReference type="ARBA" id="ARBA00022676"/>
    </source>
</evidence>
<gene>
    <name evidence="10" type="ORF">N2K84_11715</name>
</gene>
<feature type="active site" description="Proton donor" evidence="8">
    <location>
        <position position="380"/>
    </location>
</feature>
<reference evidence="10" key="1">
    <citation type="submission" date="2022-10" db="EMBL/GenBank/DDBJ databases">
        <title>Gaoshiqiia sediminis gen. nov., sp. nov., isolated from coastal sediment.</title>
        <authorList>
            <person name="Yu W.X."/>
            <person name="Mu D.S."/>
            <person name="Du J.Z."/>
            <person name="Liang Y.Q."/>
        </authorList>
    </citation>
    <scope>NUCLEOTIDE SEQUENCE</scope>
    <source>
        <strain evidence="10">A06</strain>
    </source>
</reference>
<keyword evidence="7" id="KW-0119">Carbohydrate metabolism</keyword>